<evidence type="ECO:0000259" key="3">
    <source>
        <dbReference type="PROSITE" id="PS51762"/>
    </source>
</evidence>
<dbReference type="Gene3D" id="2.60.120.200">
    <property type="match status" value="1"/>
</dbReference>
<evidence type="ECO:0000256" key="1">
    <source>
        <dbReference type="ARBA" id="ARBA00006865"/>
    </source>
</evidence>
<dbReference type="PROSITE" id="PS51257">
    <property type="entry name" value="PROKAR_LIPOPROTEIN"/>
    <property type="match status" value="1"/>
</dbReference>
<gene>
    <name evidence="4" type="ORF">A5630_08845</name>
</gene>
<dbReference type="CDD" id="cd08023">
    <property type="entry name" value="GH16_laminarinase_like"/>
    <property type="match status" value="1"/>
</dbReference>
<dbReference type="InterPro" id="IPR013320">
    <property type="entry name" value="ConA-like_dom_sf"/>
</dbReference>
<comment type="similarity">
    <text evidence="1">Belongs to the glycosyl hydrolase 16 family.</text>
</comment>
<dbReference type="Proteomes" id="UP000093898">
    <property type="component" value="Unassembled WGS sequence"/>
</dbReference>
<sequence>MLFRVLVLAMVTMLTSSCLADSAPSDPNTTNPINTTTLSSLLPMLKLSTEDNFDGPTNAPPDPRVWNTDVGNRWGYGKETQAYTTDPANVRQDGQGHLVLEATTTDGHVTSGRVNTEGKVQLTDGLIAARIKMPAGQGLHPAFWMLGSSLRSAGWPACGEIDIVEFVNDGSTAFFTIHGPPGDPKQAGPDGDVQLQSTKSTPNLVGDFHTYWLYKQSQRLIMGIDDNQVAAFSANHLRHGWKWVYDAPFFAVLNLAVGGDWAGALAPGVLPKQMLVDWIKVYQ</sequence>
<name>A0A1A3GI33_MYCMU</name>
<reference evidence="4 5" key="1">
    <citation type="submission" date="2016-06" db="EMBL/GenBank/DDBJ databases">
        <authorList>
            <person name="Kjaerup R.B."/>
            <person name="Dalgaard T.S."/>
            <person name="Juul-Madsen H.R."/>
        </authorList>
    </citation>
    <scope>NUCLEOTIDE SEQUENCE [LARGE SCALE GENOMIC DNA]</scope>
    <source>
        <strain evidence="4 5">1127319.6</strain>
    </source>
</reference>
<dbReference type="PANTHER" id="PTHR10963:SF55">
    <property type="entry name" value="GLYCOSIDE HYDROLASE FAMILY 16 PROTEIN"/>
    <property type="match status" value="1"/>
</dbReference>
<dbReference type="RefSeq" id="WP_064986537.1">
    <property type="nucleotide sequence ID" value="NZ_LZLC01000260.1"/>
</dbReference>
<evidence type="ECO:0000313" key="5">
    <source>
        <dbReference type="Proteomes" id="UP000093898"/>
    </source>
</evidence>
<dbReference type="PANTHER" id="PTHR10963">
    <property type="entry name" value="GLYCOSYL HYDROLASE-RELATED"/>
    <property type="match status" value="1"/>
</dbReference>
<evidence type="ECO:0000256" key="2">
    <source>
        <dbReference type="SAM" id="SignalP"/>
    </source>
</evidence>
<dbReference type="GO" id="GO:0004553">
    <property type="term" value="F:hydrolase activity, hydrolyzing O-glycosyl compounds"/>
    <property type="evidence" value="ECO:0007669"/>
    <property type="project" value="InterPro"/>
</dbReference>
<dbReference type="InterPro" id="IPR000757">
    <property type="entry name" value="Beta-glucanase-like"/>
</dbReference>
<evidence type="ECO:0000313" key="4">
    <source>
        <dbReference type="EMBL" id="OBJ35702.1"/>
    </source>
</evidence>
<dbReference type="Pfam" id="PF26113">
    <property type="entry name" value="GH16_XgeA"/>
    <property type="match status" value="1"/>
</dbReference>
<dbReference type="PROSITE" id="PS51762">
    <property type="entry name" value="GH16_2"/>
    <property type="match status" value="1"/>
</dbReference>
<feature type="domain" description="GH16" evidence="3">
    <location>
        <begin position="24"/>
        <end position="283"/>
    </location>
</feature>
<accession>A0A1A3GI33</accession>
<dbReference type="SUPFAM" id="SSF49899">
    <property type="entry name" value="Concanavalin A-like lectins/glucanases"/>
    <property type="match status" value="1"/>
</dbReference>
<proteinExistence type="inferred from homology"/>
<feature type="signal peptide" evidence="2">
    <location>
        <begin position="1"/>
        <end position="20"/>
    </location>
</feature>
<protein>
    <recommendedName>
        <fullName evidence="3">GH16 domain-containing protein</fullName>
    </recommendedName>
</protein>
<dbReference type="AlphaFoldDB" id="A0A1A3GI33"/>
<dbReference type="GO" id="GO:0005975">
    <property type="term" value="P:carbohydrate metabolic process"/>
    <property type="evidence" value="ECO:0007669"/>
    <property type="project" value="InterPro"/>
</dbReference>
<comment type="caution">
    <text evidence="4">The sequence shown here is derived from an EMBL/GenBank/DDBJ whole genome shotgun (WGS) entry which is preliminary data.</text>
</comment>
<keyword evidence="2" id="KW-0732">Signal</keyword>
<dbReference type="OrthoDB" id="9809583at2"/>
<feature type="chain" id="PRO_5038444704" description="GH16 domain-containing protein" evidence="2">
    <location>
        <begin position="21"/>
        <end position="283"/>
    </location>
</feature>
<organism evidence="4 5">
    <name type="scientific">Mycolicibacterium mucogenicum</name>
    <name type="common">Mycobacterium mucogenicum</name>
    <dbReference type="NCBI Taxonomy" id="56689"/>
    <lineage>
        <taxon>Bacteria</taxon>
        <taxon>Bacillati</taxon>
        <taxon>Actinomycetota</taxon>
        <taxon>Actinomycetes</taxon>
        <taxon>Mycobacteriales</taxon>
        <taxon>Mycobacteriaceae</taxon>
        <taxon>Mycolicibacterium</taxon>
    </lineage>
</organism>
<dbReference type="InterPro" id="IPR050546">
    <property type="entry name" value="Glycosyl_Hydrlase_16"/>
</dbReference>
<dbReference type="EMBL" id="LZLC01000260">
    <property type="protein sequence ID" value="OBJ35702.1"/>
    <property type="molecule type" value="Genomic_DNA"/>
</dbReference>